<comment type="cofactor">
    <cofactor evidence="1">
        <name>[4Fe-4S] cluster</name>
        <dbReference type="ChEBI" id="CHEBI:49883"/>
    </cofactor>
</comment>
<keyword evidence="4" id="KW-0408">Iron</keyword>
<feature type="domain" description="Radical SAM core" evidence="6">
    <location>
        <begin position="221"/>
        <end position="451"/>
    </location>
</feature>
<dbReference type="SMART" id="SM00729">
    <property type="entry name" value="Elp3"/>
    <property type="match status" value="1"/>
</dbReference>
<dbReference type="Gene3D" id="3.40.50.280">
    <property type="entry name" value="Cobalamin-binding domain"/>
    <property type="match status" value="1"/>
</dbReference>
<dbReference type="PROSITE" id="PS51918">
    <property type="entry name" value="RADICAL_SAM"/>
    <property type="match status" value="1"/>
</dbReference>
<evidence type="ECO:0000256" key="3">
    <source>
        <dbReference type="ARBA" id="ARBA00022723"/>
    </source>
</evidence>
<sequence length="454" mass="51596">MKVLFVNPPVIRSAQSSPENDFKIDGLISHPRYRKIPGFNKLKKMIGAGKGIRYGVRAGSRWPWTMDVPHGGPPYPFFMGYAAANLQSNGFDVAIIDAVADEEYSYSACLENVRNFKADIVVIECSTPTIDIDIWFAEKVATFATVCLAGPHLTSHAEKIHLKHPSITYLLKGEYIRSCLEMVRTRRAGIYESTVVDDLDLLPFPYRDYSAATRYYDPTMPTARPQLQIYASKGCPFKCTFCLWPQTMYQGKVSYRKPECIAAEIRECIAKYGYQSIFFDDDTFNVGNDRISQLCDELKAIGLPWTMMGRLDCSPLWLYDKMVASGCVGMRFGIETFDTQVLKNIKKGLESEALVETLRHISHKYPKLMLHVTMMKDLPGQTDDIHKRDMCLLKEMGFSLKDKYRNYQLAACAPFPGTEMYETLLKDGIKVDDFKLYDGGTDTIMKQVKARKDK</sequence>
<dbReference type="PANTHER" id="PTHR43409">
    <property type="entry name" value="ANAEROBIC MAGNESIUM-PROTOPORPHYRIN IX MONOMETHYL ESTER CYCLASE-RELATED"/>
    <property type="match status" value="1"/>
</dbReference>
<dbReference type="InterPro" id="IPR023404">
    <property type="entry name" value="rSAM_horseshoe"/>
</dbReference>
<dbReference type="Gene3D" id="3.80.30.20">
    <property type="entry name" value="tm_1862 like domain"/>
    <property type="match status" value="1"/>
</dbReference>
<reference evidence="8" key="1">
    <citation type="submission" date="2017-02" db="EMBL/GenBank/DDBJ databases">
        <authorList>
            <person name="Varghese N."/>
            <person name="Submissions S."/>
        </authorList>
    </citation>
    <scope>NUCLEOTIDE SEQUENCE [LARGE SCALE GENOMIC DNA]</scope>
    <source>
        <strain evidence="8">ATCC BAA-34</strain>
    </source>
</reference>
<dbReference type="STRING" id="115783.SAMN02745119_01365"/>
<dbReference type="EMBL" id="FUWR01000005">
    <property type="protein sequence ID" value="SJZ68075.1"/>
    <property type="molecule type" value="Genomic_DNA"/>
</dbReference>
<dbReference type="AlphaFoldDB" id="A0A1T4MMQ4"/>
<dbReference type="SUPFAM" id="SSF102114">
    <property type="entry name" value="Radical SAM enzymes"/>
    <property type="match status" value="1"/>
</dbReference>
<dbReference type="SFLD" id="SFLDG01082">
    <property type="entry name" value="B12-binding_domain_containing"/>
    <property type="match status" value="1"/>
</dbReference>
<dbReference type="OrthoDB" id="9762608at2"/>
<dbReference type="InterPro" id="IPR051198">
    <property type="entry name" value="BchE-like"/>
</dbReference>
<dbReference type="SFLD" id="SFLDG01123">
    <property type="entry name" value="methyltransferase_(Class_B)"/>
    <property type="match status" value="1"/>
</dbReference>
<name>A0A1T4MMQ4_9BACT</name>
<gene>
    <name evidence="7" type="ORF">SAMN02745119_01365</name>
</gene>
<dbReference type="PANTHER" id="PTHR43409:SF16">
    <property type="entry name" value="SLR0320 PROTEIN"/>
    <property type="match status" value="1"/>
</dbReference>
<dbReference type="GO" id="GO:0003824">
    <property type="term" value="F:catalytic activity"/>
    <property type="evidence" value="ECO:0007669"/>
    <property type="project" value="InterPro"/>
</dbReference>
<dbReference type="GO" id="GO:0005829">
    <property type="term" value="C:cytosol"/>
    <property type="evidence" value="ECO:0007669"/>
    <property type="project" value="TreeGrafter"/>
</dbReference>
<dbReference type="SFLD" id="SFLDS00029">
    <property type="entry name" value="Radical_SAM"/>
    <property type="match status" value="1"/>
</dbReference>
<keyword evidence="8" id="KW-1185">Reference proteome</keyword>
<dbReference type="GO" id="GO:0046872">
    <property type="term" value="F:metal ion binding"/>
    <property type="evidence" value="ECO:0007669"/>
    <property type="project" value="UniProtKB-KW"/>
</dbReference>
<protein>
    <submittedName>
        <fullName evidence="7">Radical SAM superfamily enzyme YgiQ, UPF0313 family</fullName>
    </submittedName>
</protein>
<dbReference type="InterPro" id="IPR007197">
    <property type="entry name" value="rSAM"/>
</dbReference>
<evidence type="ECO:0000256" key="5">
    <source>
        <dbReference type="ARBA" id="ARBA00023014"/>
    </source>
</evidence>
<dbReference type="RefSeq" id="WP_078789678.1">
    <property type="nucleotide sequence ID" value="NZ_FUWR01000005.1"/>
</dbReference>
<keyword evidence="5" id="KW-0411">Iron-sulfur</keyword>
<evidence type="ECO:0000313" key="8">
    <source>
        <dbReference type="Proteomes" id="UP000190102"/>
    </source>
</evidence>
<dbReference type="CDD" id="cd01335">
    <property type="entry name" value="Radical_SAM"/>
    <property type="match status" value="1"/>
</dbReference>
<dbReference type="Proteomes" id="UP000190102">
    <property type="component" value="Unassembled WGS sequence"/>
</dbReference>
<dbReference type="InterPro" id="IPR034466">
    <property type="entry name" value="Methyltransferase_Class_B"/>
</dbReference>
<dbReference type="InterPro" id="IPR058240">
    <property type="entry name" value="rSAM_sf"/>
</dbReference>
<proteinExistence type="predicted"/>
<dbReference type="InterPro" id="IPR006638">
    <property type="entry name" value="Elp3/MiaA/NifB-like_rSAM"/>
</dbReference>
<evidence type="ECO:0000256" key="4">
    <source>
        <dbReference type="ARBA" id="ARBA00023004"/>
    </source>
</evidence>
<dbReference type="Pfam" id="PF04055">
    <property type="entry name" value="Radical_SAM"/>
    <property type="match status" value="1"/>
</dbReference>
<evidence type="ECO:0000256" key="2">
    <source>
        <dbReference type="ARBA" id="ARBA00022691"/>
    </source>
</evidence>
<evidence type="ECO:0000313" key="7">
    <source>
        <dbReference type="EMBL" id="SJZ68075.1"/>
    </source>
</evidence>
<keyword evidence="3" id="KW-0479">Metal-binding</keyword>
<dbReference type="GO" id="GO:0051539">
    <property type="term" value="F:4 iron, 4 sulfur cluster binding"/>
    <property type="evidence" value="ECO:0007669"/>
    <property type="project" value="UniProtKB-KW"/>
</dbReference>
<accession>A0A1T4MMQ4</accession>
<organism evidence="7 8">
    <name type="scientific">Trichlorobacter thiogenes</name>
    <dbReference type="NCBI Taxonomy" id="115783"/>
    <lineage>
        <taxon>Bacteria</taxon>
        <taxon>Pseudomonadati</taxon>
        <taxon>Thermodesulfobacteriota</taxon>
        <taxon>Desulfuromonadia</taxon>
        <taxon>Geobacterales</taxon>
        <taxon>Geobacteraceae</taxon>
        <taxon>Trichlorobacter</taxon>
    </lineage>
</organism>
<evidence type="ECO:0000259" key="6">
    <source>
        <dbReference type="PROSITE" id="PS51918"/>
    </source>
</evidence>
<evidence type="ECO:0000256" key="1">
    <source>
        <dbReference type="ARBA" id="ARBA00001966"/>
    </source>
</evidence>
<keyword evidence="2" id="KW-0949">S-adenosyl-L-methionine</keyword>